<feature type="region of interest" description="Disordered" evidence="1">
    <location>
        <begin position="982"/>
        <end position="1007"/>
    </location>
</feature>
<organism evidence="3 4">
    <name type="scientific">Linnemannia elongata AG-77</name>
    <dbReference type="NCBI Taxonomy" id="1314771"/>
    <lineage>
        <taxon>Eukaryota</taxon>
        <taxon>Fungi</taxon>
        <taxon>Fungi incertae sedis</taxon>
        <taxon>Mucoromycota</taxon>
        <taxon>Mortierellomycotina</taxon>
        <taxon>Mortierellomycetes</taxon>
        <taxon>Mortierellales</taxon>
        <taxon>Mortierellaceae</taxon>
        <taxon>Linnemannia</taxon>
    </lineage>
</organism>
<feature type="region of interest" description="Disordered" evidence="1">
    <location>
        <begin position="455"/>
        <end position="540"/>
    </location>
</feature>
<feature type="compositionally biased region" description="Polar residues" evidence="1">
    <location>
        <begin position="455"/>
        <end position="492"/>
    </location>
</feature>
<keyword evidence="2" id="KW-0812">Transmembrane</keyword>
<gene>
    <name evidence="3" type="ORF">K457DRAFT_23490</name>
</gene>
<evidence type="ECO:0000313" key="4">
    <source>
        <dbReference type="Proteomes" id="UP000078512"/>
    </source>
</evidence>
<evidence type="ECO:0000313" key="3">
    <source>
        <dbReference type="EMBL" id="OAQ25111.1"/>
    </source>
</evidence>
<feature type="compositionally biased region" description="Pro residues" evidence="1">
    <location>
        <begin position="1051"/>
        <end position="1061"/>
    </location>
</feature>
<feature type="compositionally biased region" description="Polar residues" evidence="1">
    <location>
        <begin position="721"/>
        <end position="733"/>
    </location>
</feature>
<feature type="compositionally biased region" description="Pro residues" evidence="1">
    <location>
        <begin position="1022"/>
        <end position="1031"/>
    </location>
</feature>
<proteinExistence type="predicted"/>
<feature type="region of interest" description="Disordered" evidence="1">
    <location>
        <begin position="1173"/>
        <end position="1253"/>
    </location>
</feature>
<feature type="compositionally biased region" description="Low complexity" evidence="1">
    <location>
        <begin position="1129"/>
        <end position="1144"/>
    </location>
</feature>
<keyword evidence="4" id="KW-1185">Reference proteome</keyword>
<feature type="compositionally biased region" description="Polar residues" evidence="1">
    <location>
        <begin position="1039"/>
        <end position="1049"/>
    </location>
</feature>
<feature type="region of interest" description="Disordered" evidence="1">
    <location>
        <begin position="1536"/>
        <end position="1599"/>
    </location>
</feature>
<feature type="region of interest" description="Disordered" evidence="1">
    <location>
        <begin position="875"/>
        <end position="952"/>
    </location>
</feature>
<feature type="compositionally biased region" description="Low complexity" evidence="1">
    <location>
        <begin position="1083"/>
        <end position="1101"/>
    </location>
</feature>
<dbReference type="Proteomes" id="UP000078512">
    <property type="component" value="Unassembled WGS sequence"/>
</dbReference>
<feature type="compositionally biased region" description="Low complexity" evidence="1">
    <location>
        <begin position="1353"/>
        <end position="1375"/>
    </location>
</feature>
<feature type="compositionally biased region" description="Polar residues" evidence="1">
    <location>
        <begin position="1383"/>
        <end position="1397"/>
    </location>
</feature>
<feature type="compositionally biased region" description="Low complexity" evidence="1">
    <location>
        <begin position="735"/>
        <end position="753"/>
    </location>
</feature>
<feature type="transmembrane region" description="Helical" evidence="2">
    <location>
        <begin position="12"/>
        <end position="30"/>
    </location>
</feature>
<protein>
    <submittedName>
        <fullName evidence="3">Uncharacterized protein</fullName>
    </submittedName>
</protein>
<keyword evidence="2" id="KW-1133">Transmembrane helix</keyword>
<accession>A0A197JKT0</accession>
<feature type="region of interest" description="Disordered" evidence="1">
    <location>
        <begin position="1306"/>
        <end position="1456"/>
    </location>
</feature>
<feature type="compositionally biased region" description="Low complexity" evidence="1">
    <location>
        <begin position="1228"/>
        <end position="1253"/>
    </location>
</feature>
<feature type="compositionally biased region" description="Low complexity" evidence="1">
    <location>
        <begin position="620"/>
        <end position="646"/>
    </location>
</feature>
<evidence type="ECO:0000256" key="1">
    <source>
        <dbReference type="SAM" id="MobiDB-lite"/>
    </source>
</evidence>
<feature type="region of interest" description="Disordered" evidence="1">
    <location>
        <begin position="805"/>
        <end position="824"/>
    </location>
</feature>
<sequence>MARLILEQDPPSQSIHAGVVGLVMLIFILLRVTTTRGFAALKPGFNTRAIVTWLSCSSLALLVLYNAILARTLYTESMAAYYTGPTMADRKSNPLTFPRNFTFTDLSVNSTWSVDTKVVPDGEQFYHILAMKPSTLYSDENLYYQVCLRIMLKAAQGGLLSSLLLLNTYWCKHVEALVDEGNFMSNAEKYFYWILAAFALIAPVTTMSVLALGFDDRTRGGNISDLLLLIGGTAVLICYVITCRRLRALERDSRNVAGEDTSVTLQLSYYIYCIYWLIGSMVFIFTIGVLYRFDEDILKPQCNPVKAQIISDLEGATWNTVLVMVYPAAMFLLYPSVDVLTKPANDPAPHFQKRVRRVVKDAKRFRESLYIDGGGDSGSGSGINGISPHSSLHGLTTHSGLALRPITDNGQGQSDPTLQQHQQAQQRYSYIEPKRRDRMGSLTAVASEMHMIEQINNGHSPTGSKDRNPSTPSRSQEPSPDGSNQASWNSGAHTAAAAAAADQNIERGTAYKTRTDNNNNNLTVGLSRRDSGSPSNFYEDSKDVETMKKWLAQNGDLDRDSVIAGLEQTIQSDQHRAWNNAATPTSTATPKVTTTAASPEIASASPRRPSGEHYAMASISTSNNNNATSATKTTTTAGPSGKPAAAPLTGILKTRNSTSSARSSFGQNPLEQQHAAAGAANAGMGITPVYGARTSSVQPQNQTGAGSRKSSENLPVKRRNSNPGASKSNTAVTGPSPTMMSESSTPSPSPSTSQQRRSNVTTRMDAGALAIAAHQHQQQQQQQKGRSSRDGLDMDYFGLRKTSFDVHSTATSPPPLPYEPQGQNVPPLDMIMSPTMTGFLMADPYPSAGTRYLDGEEQEISLSDSHDDANANLEESLQQQGRRSSGSNASSGSSTPSSKRYRAPPPPIPTDIANAFRRTDIGSAGYADAPQVPVTPTTPATPPGVRPRRSVDNVVDRQFLEMAKLMYEDHVVPDHILKSAISNSSVSSPASPVSVAGGSSTATNKATAAPATAPSAIVTALSPPPSSPPPLHSSVSSPTIFSPFSMSASRTPPPPNTPPPPRPRHEDQPTPLFSPPPPPPPQQQQQQQQQPTTTTTPSLSQVAFSATTPVPARHEPQPMYLPELPQRIPVTPSPSVQQQQPQQQGRVITMTPPAKSPYRVRESFETRMAAQSNFTNPHTYNNPPNPTPSTTATANSTATSSVTGRDGNGGGGREGKGREGGVGGGIQGPSAPSSPASAPSIASTTSPTILSATTLPRPLTPAWYETKTSFASTNDVLNHYNAVTRGGSYHQKQQQQQQQLMVAEERQRLQPQQQQQQQQQQQSPFQVAPLQQQQPYYLQPSVGPLDEVPPPSHHQAYYPQQQQQQQSPVQKQQQQLGMFYPESSPTGATPSRPQSKPSDVDLRPASSSPAGRHQQPRTPSLEPRQGSTDSFGVFRRRSSSAHHHQQQHNQQQYYRRSKDELDLPIASANQLHHLGDPNLYPIPSQQQGQLQLDRHSFIMPSESISMYSTWTGDLSDVTNTSGEVSVGAFLDRKQASTMQYNRRKSGEKLTGPGSHLSTSSVGTIHQALHGSGSGTGTGSGSGTGGSGNGSGGDEMRKSQYSLGSFGSRASAGAYSNYSIHSSGSVGPTVSGPLSEAFGSGPVVVSASLSSVGQLSGTSALGGPGASGMAAGATMTEKRQQF</sequence>
<feature type="transmembrane region" description="Helical" evidence="2">
    <location>
        <begin position="50"/>
        <end position="68"/>
    </location>
</feature>
<feature type="compositionally biased region" description="Polar residues" evidence="1">
    <location>
        <begin position="694"/>
        <end position="705"/>
    </location>
</feature>
<feature type="region of interest" description="Disordered" evidence="1">
    <location>
        <begin position="694"/>
        <end position="760"/>
    </location>
</feature>
<feature type="compositionally biased region" description="Low complexity" evidence="1">
    <location>
        <begin position="876"/>
        <end position="898"/>
    </location>
</feature>
<feature type="compositionally biased region" description="Polar residues" evidence="1">
    <location>
        <begin position="408"/>
        <end position="418"/>
    </location>
</feature>
<feature type="region of interest" description="Disordered" evidence="1">
    <location>
        <begin position="1653"/>
        <end position="1681"/>
    </location>
</feature>
<feature type="region of interest" description="Disordered" evidence="1">
    <location>
        <begin position="772"/>
        <end position="794"/>
    </location>
</feature>
<feature type="compositionally biased region" description="Gly residues" evidence="1">
    <location>
        <begin position="1571"/>
        <end position="1592"/>
    </location>
</feature>
<feature type="compositionally biased region" description="Low complexity" evidence="1">
    <location>
        <begin position="581"/>
        <end position="599"/>
    </location>
</feature>
<feature type="transmembrane region" description="Helical" evidence="2">
    <location>
        <begin position="267"/>
        <end position="291"/>
    </location>
</feature>
<feature type="compositionally biased region" description="Low complexity" evidence="1">
    <location>
        <begin position="1175"/>
        <end position="1205"/>
    </location>
</feature>
<feature type="compositionally biased region" description="Basic residues" evidence="1">
    <location>
        <begin position="1434"/>
        <end position="1446"/>
    </location>
</feature>
<reference evidence="3 4" key="1">
    <citation type="submission" date="2016-05" db="EMBL/GenBank/DDBJ databases">
        <title>Genome sequencing reveals origins of a unique bacterial endosymbiosis in the earliest lineages of terrestrial Fungi.</title>
        <authorList>
            <consortium name="DOE Joint Genome Institute"/>
            <person name="Uehling J."/>
            <person name="Gryganskyi A."/>
            <person name="Hameed K."/>
            <person name="Tschaplinski T."/>
            <person name="Misztal P."/>
            <person name="Wu S."/>
            <person name="Desiro A."/>
            <person name="Vande Pol N."/>
            <person name="Du Z.-Y."/>
            <person name="Zienkiewicz A."/>
            <person name="Zienkiewicz K."/>
            <person name="Morin E."/>
            <person name="Tisserant E."/>
            <person name="Splivallo R."/>
            <person name="Hainaut M."/>
            <person name="Henrissat B."/>
            <person name="Ohm R."/>
            <person name="Kuo A."/>
            <person name="Yan J."/>
            <person name="Lipzen A."/>
            <person name="Nolan M."/>
            <person name="Labutti K."/>
            <person name="Barry K."/>
            <person name="Goldstein A."/>
            <person name="Labbe J."/>
            <person name="Schadt C."/>
            <person name="Tuskan G."/>
            <person name="Grigoriev I."/>
            <person name="Martin F."/>
            <person name="Vilgalys R."/>
            <person name="Bonito G."/>
        </authorList>
    </citation>
    <scope>NUCLEOTIDE SEQUENCE [LARGE SCALE GENOMIC DNA]</scope>
    <source>
        <strain evidence="3 4">AG-77</strain>
    </source>
</reference>
<feature type="compositionally biased region" description="Pro residues" evidence="1">
    <location>
        <begin position="1072"/>
        <end position="1082"/>
    </location>
</feature>
<dbReference type="OrthoDB" id="2440932at2759"/>
<feature type="compositionally biased region" description="Low complexity" evidence="1">
    <location>
        <begin position="927"/>
        <end position="938"/>
    </location>
</feature>
<name>A0A197JKT0_9FUNG</name>
<keyword evidence="2" id="KW-0472">Membrane</keyword>
<dbReference type="STRING" id="1314771.A0A197JKT0"/>
<feature type="region of interest" description="Disordered" evidence="1">
    <location>
        <begin position="1019"/>
        <end position="1155"/>
    </location>
</feature>
<evidence type="ECO:0000256" key="2">
    <source>
        <dbReference type="SAM" id="Phobius"/>
    </source>
</evidence>
<feature type="compositionally biased region" description="Polar residues" evidence="1">
    <location>
        <begin position="654"/>
        <end position="671"/>
    </location>
</feature>
<dbReference type="EMBL" id="KV442083">
    <property type="protein sequence ID" value="OAQ25111.1"/>
    <property type="molecule type" value="Genomic_DNA"/>
</dbReference>
<feature type="region of interest" description="Disordered" evidence="1">
    <location>
        <begin position="581"/>
        <end position="677"/>
    </location>
</feature>
<feature type="compositionally biased region" description="Low complexity" evidence="1">
    <location>
        <begin position="1309"/>
        <end position="1340"/>
    </location>
</feature>
<feature type="transmembrane region" description="Helical" evidence="2">
    <location>
        <begin position="226"/>
        <end position="247"/>
    </location>
</feature>
<feature type="transmembrane region" description="Helical" evidence="2">
    <location>
        <begin position="190"/>
        <end position="214"/>
    </location>
</feature>
<feature type="compositionally biased region" description="Low complexity" evidence="1">
    <location>
        <begin position="774"/>
        <end position="783"/>
    </location>
</feature>
<feature type="region of interest" description="Disordered" evidence="1">
    <location>
        <begin position="376"/>
        <end position="437"/>
    </location>
</feature>